<dbReference type="RefSeq" id="WP_260996412.1">
    <property type="nucleotide sequence ID" value="NZ_CP054475.1"/>
</dbReference>
<evidence type="ECO:0000313" key="2">
    <source>
        <dbReference type="EMBL" id="UXD87624.1"/>
    </source>
</evidence>
<protein>
    <submittedName>
        <fullName evidence="2">Uncharacterized protein</fullName>
    </submittedName>
</protein>
<keyword evidence="1" id="KW-0732">Signal</keyword>
<proteinExistence type="predicted"/>
<dbReference type="EMBL" id="CP054475">
    <property type="protein sequence ID" value="UXD87624.1"/>
    <property type="molecule type" value="Genomic_DNA"/>
</dbReference>
<sequence length="1011" mass="110256">MFSLPRISLLLSICLLAACSGNGSSTTRKTEPVKYVNGYVGSSSVQNAVVQAVPIDVQGQTTTEAVTREDGTKAEVYAGAKASSTTLAYYQVKLGNDDIGRPVTLIISGKDDEATVERCELVNGCYGGWNYRTTKAVPAEYELRASVGSAQNNMRINANWVTHLASALAYTSYIDNSGDGTNPDTPKAGVYTPFTIERANLWLSALFGLSDIISLRPLAPSELYKDSGLASAIKQESIIYGAIVAAGQQLAFETGQDQVDWLADMVDEFLHNQGQLYQRSSIGTSFSLYRIYNAAKTLLQENRTYIASQNYSVPSELSGAITVLDQRLAALEDQTDQLTNIDIPASQVNDWLDRINNARAFMADLNERLVNYKGQDINTCPAGTPQTDASCVHSFIDPAYVEKTVNYYSALNSIYYGIAPQLSAGTRTVKDLVLELIACVNATCTPAAGHIYDAAAKKLTAEGLTLTMVPVELGAAIEEEGKYNAFDIQLLGELIIDPDEPEVPNIPGEAIEPLDTVASIKFKEVKTTNADGDEVKSYSRVRIVYSGDDGYDAPPDPVVTPPLGYDLEWPDVVVPAMVNGVKQEFGLYISAKLIGVNDIVENNNELTPPSPLHYNLTSIAVSLTASSEVKGSITENGEEVELKDLAQVTLSAEATNAANYYSDSVWPELDDFFRIRSGYEAGLIEPGLFEYLFMENQSVLFSKIDDEEVYRQADYIDVEIKNYGINRLEIFSDTDGLPGLRKCSVVINEANERETDVCTQLSEEENLSIQKLIDDDRLGLFSIPSRGAYKPLFPDVDDDGVHELVVGSNVELDGELKAVFTQGINNLHVRAAHELTEEQDGSVGRAPLAIVDMKLTRTSKDVWDLAIAAGYDYDYLVDVLPTGVRAQSLYLSYLVGNNSVKEEDDNQVETVRDFTFEIGGMIIYRGGVKLFTTGDKGESIGITLASRVDYELNGTAQPCGIINRKDESVTGSCNAVGYLTYRNSIVGVIREERDGVYVVRFSDGQFLVLGG</sequence>
<keyword evidence="3" id="KW-1185">Reference proteome</keyword>
<feature type="chain" id="PRO_5046682909" evidence="1">
    <location>
        <begin position="18"/>
        <end position="1011"/>
    </location>
</feature>
<gene>
    <name evidence="2" type="ORF">HUF19_09330</name>
</gene>
<evidence type="ECO:0000313" key="3">
    <source>
        <dbReference type="Proteomes" id="UP001065322"/>
    </source>
</evidence>
<dbReference type="Proteomes" id="UP001065322">
    <property type="component" value="Chromosome"/>
</dbReference>
<feature type="signal peptide" evidence="1">
    <location>
        <begin position="1"/>
        <end position="17"/>
    </location>
</feature>
<dbReference type="PROSITE" id="PS51257">
    <property type="entry name" value="PROKAR_LIPOPROTEIN"/>
    <property type="match status" value="1"/>
</dbReference>
<accession>A0ABY6ACE2</accession>
<name>A0ABY6ACE2_9GAMM</name>
<organism evidence="2 3">
    <name type="scientific">Thalassolituus hydrocarboniclasticus</name>
    <dbReference type="NCBI Taxonomy" id="2742796"/>
    <lineage>
        <taxon>Bacteria</taxon>
        <taxon>Pseudomonadati</taxon>
        <taxon>Pseudomonadota</taxon>
        <taxon>Gammaproteobacteria</taxon>
        <taxon>Oceanospirillales</taxon>
        <taxon>Oceanospirillaceae</taxon>
        <taxon>Thalassolituus</taxon>
    </lineage>
</organism>
<evidence type="ECO:0000256" key="1">
    <source>
        <dbReference type="SAM" id="SignalP"/>
    </source>
</evidence>
<reference evidence="3" key="1">
    <citation type="submission" date="2020-06" db="EMBL/GenBank/DDBJ databases">
        <title>Thalassolituus marinus alknpb1M-1, a hydrocarbon-degrading bacterium isolated from the deep-sea overlying water using an in-situ strategy from the South China Sea basin.</title>
        <authorList>
            <person name="Dong C."/>
            <person name="Chen Y."/>
            <person name="Shao Z."/>
        </authorList>
    </citation>
    <scope>NUCLEOTIDE SEQUENCE [LARGE SCALE GENOMIC DNA]</scope>
    <source>
        <strain evidence="3">alknpb1M-1</strain>
    </source>
</reference>